<keyword evidence="4" id="KW-1185">Reference proteome</keyword>
<organism evidence="3 4">
    <name type="scientific">Strigops habroptila</name>
    <name type="common">Kakapo</name>
    <dbReference type="NCBI Taxonomy" id="2489341"/>
    <lineage>
        <taxon>Eukaryota</taxon>
        <taxon>Metazoa</taxon>
        <taxon>Chordata</taxon>
        <taxon>Craniata</taxon>
        <taxon>Vertebrata</taxon>
        <taxon>Euteleostomi</taxon>
        <taxon>Archelosauria</taxon>
        <taxon>Archosauria</taxon>
        <taxon>Dinosauria</taxon>
        <taxon>Saurischia</taxon>
        <taxon>Theropoda</taxon>
        <taxon>Coelurosauria</taxon>
        <taxon>Aves</taxon>
        <taxon>Neognathae</taxon>
        <taxon>Neoaves</taxon>
        <taxon>Telluraves</taxon>
        <taxon>Australaves</taxon>
        <taxon>Psittaciformes</taxon>
        <taxon>Psittacidae</taxon>
        <taxon>Strigops</taxon>
    </lineage>
</organism>
<accession>A0A672V3I5</accession>
<dbReference type="PANTHER" id="PTHR21292">
    <property type="entry name" value="EXOCYST COMPLEX COMPONENT SEC6-RELATED"/>
    <property type="match status" value="1"/>
</dbReference>
<dbReference type="GO" id="GO:0000149">
    <property type="term" value="F:SNARE binding"/>
    <property type="evidence" value="ECO:0007669"/>
    <property type="project" value="TreeGrafter"/>
</dbReference>
<protein>
    <submittedName>
        <fullName evidence="3">Exocyst complex component 3 like 2</fullName>
    </submittedName>
</protein>
<dbReference type="GO" id="GO:0000145">
    <property type="term" value="C:exocyst"/>
    <property type="evidence" value="ECO:0007669"/>
    <property type="project" value="InterPro"/>
</dbReference>
<dbReference type="InterPro" id="IPR010326">
    <property type="entry name" value="EXOC3/Sec6"/>
</dbReference>
<evidence type="ECO:0000313" key="3">
    <source>
        <dbReference type="Ensembl" id="ENSSHBP00005022106.1"/>
    </source>
</evidence>
<evidence type="ECO:0000313" key="4">
    <source>
        <dbReference type="Proteomes" id="UP000472266"/>
    </source>
</evidence>
<dbReference type="OMA" id="ANCVPPF"/>
<dbReference type="AlphaFoldDB" id="A0A672V3I5"/>
<evidence type="ECO:0000256" key="2">
    <source>
        <dbReference type="SAM" id="MobiDB-lite"/>
    </source>
</evidence>
<comment type="similarity">
    <text evidence="1">Belongs to the SEC6 family.</text>
</comment>
<dbReference type="Gene3D" id="1.10.357.70">
    <property type="entry name" value="Exocyst complex component Sec6, C-terminal domain"/>
    <property type="match status" value="1"/>
</dbReference>
<dbReference type="GeneTree" id="ENSGT01030000234613"/>
<dbReference type="Pfam" id="PF06046">
    <property type="entry name" value="Sec6"/>
    <property type="match status" value="2"/>
</dbReference>
<sequence>MSRLWVPLPHTGSRCRTRGSRCPTLGPVATLRGPVAPHWVPLPHTGSRCHARGPRCPTLGPVAAHWVPLPRSGVPLPHTGSRCRTRGSRCPPRGSRCHPRSPPQAMPLLRKPPREDEDEPGDPFAASPESRFRRRATLELLVGLGPFGRSRRGAPPGPGPGPGGDARARRRSEDLGRRRRKDEPSGTKRGSWLRHGDGGIRVRGCKAMGTGPWRDTALGHHPCVPHPVLEILELIQRRELVAADEQIIALEAECAAASPSPPSPSPPSPSPSPGRQARDVALLYRALLAQLWAVLAEAVAAARPFPLLRSVIRVLQQEDAADQRLGPGCAGRPRRLRQRWQEAAARAAGERLAQAAPPGAAAGAGAGLGAELAALAARLLQDLRSVRRHVAPAFPPAYDAAAVYARGYHRALAQRVGAAAQRPLGVTELYVLLEWNSGTYPRGLMVLLGGGDPMGMWWWGPHGDVVLGGWGPHGDVVLGDCGPHRAMVAVSPQLLRAHVERAPQITPEFGREMAQSLLGVLVTFLHSFQRKVERFLEAPNDSSPPDGATGRAIALVNCCPTFRGFAERLAQFGHPESEELRRQAQGALDKVTRSCNHVLTQRLFEDLKPYFNKLMKRKWLTSSDAFDSIVLLITSFAQKLRPLHPEPYQVLVSDLHRRVLLEYVRPLLSGRVVCTSAKARARVAARLSDEARQLRELFTRLDSASPWLDSVVPRLRELLVLEDTAALQMEVGVLARDFPDVRREHVAAVLDARGLRSPTARHEILGVLRDLERGGAVAPAPLSPASPSRHRAFFAELPVPGAGRCLPFQLPRLAPMARLRRRRPRL</sequence>
<feature type="region of interest" description="Disordered" evidence="2">
    <location>
        <begin position="255"/>
        <end position="276"/>
    </location>
</feature>
<dbReference type="PANTHER" id="PTHR21292:SF7">
    <property type="entry name" value="EXOCYST COMPLEX COMPONENT 3-LIKE 2"/>
    <property type="match status" value="1"/>
</dbReference>
<proteinExistence type="inferred from homology"/>
<dbReference type="InParanoid" id="A0A672V3I5"/>
<reference evidence="3" key="2">
    <citation type="submission" date="2025-09" db="UniProtKB">
        <authorList>
            <consortium name="Ensembl"/>
        </authorList>
    </citation>
    <scope>IDENTIFICATION</scope>
</reference>
<dbReference type="Ensembl" id="ENSSHBT00005026338.1">
    <property type="protein sequence ID" value="ENSSHBP00005022106.1"/>
    <property type="gene ID" value="ENSSHBG00005018658.1"/>
</dbReference>
<evidence type="ECO:0000256" key="1">
    <source>
        <dbReference type="ARBA" id="ARBA00009447"/>
    </source>
</evidence>
<dbReference type="GO" id="GO:0051601">
    <property type="term" value="P:exocyst localization"/>
    <property type="evidence" value="ECO:0007669"/>
    <property type="project" value="TreeGrafter"/>
</dbReference>
<name>A0A672V3I5_STRHB</name>
<dbReference type="Proteomes" id="UP000472266">
    <property type="component" value="Unplaced"/>
</dbReference>
<gene>
    <name evidence="3" type="primary">EXOC3L2</name>
</gene>
<reference evidence="3" key="1">
    <citation type="submission" date="2025-08" db="UniProtKB">
        <authorList>
            <consortium name="Ensembl"/>
        </authorList>
    </citation>
    <scope>IDENTIFICATION</scope>
</reference>
<feature type="compositionally biased region" description="Basic and acidic residues" evidence="2">
    <location>
        <begin position="171"/>
        <end position="186"/>
    </location>
</feature>
<dbReference type="InterPro" id="IPR042532">
    <property type="entry name" value="EXOC3/Sec6_C"/>
</dbReference>
<feature type="region of interest" description="Disordered" evidence="2">
    <location>
        <begin position="76"/>
        <end position="200"/>
    </location>
</feature>
<feature type="compositionally biased region" description="Pro residues" evidence="2">
    <location>
        <begin position="259"/>
        <end position="272"/>
    </location>
</feature>
<dbReference type="GO" id="GO:0006887">
    <property type="term" value="P:exocytosis"/>
    <property type="evidence" value="ECO:0007669"/>
    <property type="project" value="InterPro"/>
</dbReference>